<evidence type="ECO:0000313" key="1">
    <source>
        <dbReference type="EMBL" id="CAB4319595.1"/>
    </source>
</evidence>
<dbReference type="EMBL" id="CAEKKB010000008">
    <property type="protein sequence ID" value="CAB4319595.1"/>
    <property type="molecule type" value="Genomic_DNA"/>
</dbReference>
<protein>
    <submittedName>
        <fullName evidence="1">Uncharacterized protein</fullName>
    </submittedName>
</protein>
<accession>A0A6J5Y6I9</accession>
<dbReference type="AlphaFoldDB" id="A0A6J5Y6I9"/>
<keyword evidence="2" id="KW-1185">Reference proteome</keyword>
<gene>
    <name evidence="1" type="ORF">ORAREDHAP_LOCUS47076</name>
</gene>
<name>A0A6J5Y6I9_PRUAR</name>
<dbReference type="Proteomes" id="UP000507245">
    <property type="component" value="Unassembled WGS sequence"/>
</dbReference>
<sequence length="105" mass="11444">MLTSTRALVEGYAAAMVAQASLQPPLPNLKPKPNGAEAVLTTNICGKLVPVQIFSPNGKDPATYTHGSRPRSRISTAWEIHDTKNRKAQLLHKSKTCVYTKMNSQ</sequence>
<organism evidence="1 2">
    <name type="scientific">Prunus armeniaca</name>
    <name type="common">Apricot</name>
    <name type="synonym">Armeniaca vulgaris</name>
    <dbReference type="NCBI Taxonomy" id="36596"/>
    <lineage>
        <taxon>Eukaryota</taxon>
        <taxon>Viridiplantae</taxon>
        <taxon>Streptophyta</taxon>
        <taxon>Embryophyta</taxon>
        <taxon>Tracheophyta</taxon>
        <taxon>Spermatophyta</taxon>
        <taxon>Magnoliopsida</taxon>
        <taxon>eudicotyledons</taxon>
        <taxon>Gunneridae</taxon>
        <taxon>Pentapetalae</taxon>
        <taxon>rosids</taxon>
        <taxon>fabids</taxon>
        <taxon>Rosales</taxon>
        <taxon>Rosaceae</taxon>
        <taxon>Amygdaloideae</taxon>
        <taxon>Amygdaleae</taxon>
        <taxon>Prunus</taxon>
    </lineage>
</organism>
<evidence type="ECO:0000313" key="2">
    <source>
        <dbReference type="Proteomes" id="UP000507245"/>
    </source>
</evidence>
<reference evidence="2" key="1">
    <citation type="journal article" date="2020" name="Genome Biol.">
        <title>Gamete binning: chromosome-level and haplotype-resolved genome assembly enabled by high-throughput single-cell sequencing of gamete genomes.</title>
        <authorList>
            <person name="Campoy J.A."/>
            <person name="Sun H."/>
            <person name="Goel M."/>
            <person name="Jiao W.-B."/>
            <person name="Folz-Donahue K."/>
            <person name="Wang N."/>
            <person name="Rubio M."/>
            <person name="Liu C."/>
            <person name="Kukat C."/>
            <person name="Ruiz D."/>
            <person name="Huettel B."/>
            <person name="Schneeberger K."/>
        </authorList>
    </citation>
    <scope>NUCLEOTIDE SEQUENCE [LARGE SCALE GENOMIC DNA]</scope>
    <source>
        <strain evidence="2">cv. Rojo Pasion</strain>
    </source>
</reference>
<proteinExistence type="predicted"/>